<proteinExistence type="predicted"/>
<gene>
    <name evidence="3" type="ORF">ENSA7_82600</name>
</gene>
<accession>A0A2S9XBZ2</accession>
<sequence>MTMRTIITTTLMGLVLTLGACDKADPAKTDKQATADTKGDKKADPTTKPADADKPDDAVEAPALDPKVEKAVTVANMIANDPAAADKILDEAGLDRESFETMLYEIARDPELSKSYAIAREA</sequence>
<dbReference type="PROSITE" id="PS51257">
    <property type="entry name" value="PROKAR_LIPOPROTEIN"/>
    <property type="match status" value="1"/>
</dbReference>
<evidence type="ECO:0000313" key="3">
    <source>
        <dbReference type="EMBL" id="PRP90375.1"/>
    </source>
</evidence>
<feature type="signal peptide" evidence="2">
    <location>
        <begin position="1"/>
        <end position="20"/>
    </location>
</feature>
<name>A0A2S9XBZ2_9BACT</name>
<reference evidence="3 4" key="1">
    <citation type="submission" date="2018-03" db="EMBL/GenBank/DDBJ databases">
        <title>Draft Genome Sequences of the Obligatory Marine Myxobacteria Enhygromyxa salina SWB007.</title>
        <authorList>
            <person name="Poehlein A."/>
            <person name="Moghaddam J.A."/>
            <person name="Harms H."/>
            <person name="Alanjari M."/>
            <person name="Koenig G.M."/>
            <person name="Daniel R."/>
            <person name="Schaeberle T.F."/>
        </authorList>
    </citation>
    <scope>NUCLEOTIDE SEQUENCE [LARGE SCALE GENOMIC DNA]</scope>
    <source>
        <strain evidence="3 4">SWB007</strain>
    </source>
</reference>
<evidence type="ECO:0000313" key="4">
    <source>
        <dbReference type="Proteomes" id="UP000238823"/>
    </source>
</evidence>
<organism evidence="3 4">
    <name type="scientific">Enhygromyxa salina</name>
    <dbReference type="NCBI Taxonomy" id="215803"/>
    <lineage>
        <taxon>Bacteria</taxon>
        <taxon>Pseudomonadati</taxon>
        <taxon>Myxococcota</taxon>
        <taxon>Polyangia</taxon>
        <taxon>Nannocystales</taxon>
        <taxon>Nannocystaceae</taxon>
        <taxon>Enhygromyxa</taxon>
    </lineage>
</organism>
<comment type="caution">
    <text evidence="3">The sequence shown here is derived from an EMBL/GenBank/DDBJ whole genome shotgun (WGS) entry which is preliminary data.</text>
</comment>
<feature type="chain" id="PRO_5015634571" evidence="2">
    <location>
        <begin position="21"/>
        <end position="122"/>
    </location>
</feature>
<feature type="region of interest" description="Disordered" evidence="1">
    <location>
        <begin position="25"/>
        <end position="64"/>
    </location>
</feature>
<keyword evidence="2" id="KW-0732">Signal</keyword>
<dbReference type="EMBL" id="PVNL01000192">
    <property type="protein sequence ID" value="PRP90375.1"/>
    <property type="molecule type" value="Genomic_DNA"/>
</dbReference>
<dbReference type="Proteomes" id="UP000238823">
    <property type="component" value="Unassembled WGS sequence"/>
</dbReference>
<dbReference type="AlphaFoldDB" id="A0A2S9XBZ2"/>
<protein>
    <submittedName>
        <fullName evidence="3">Uncharacterized protein</fullName>
    </submittedName>
</protein>
<evidence type="ECO:0000256" key="1">
    <source>
        <dbReference type="SAM" id="MobiDB-lite"/>
    </source>
</evidence>
<feature type="compositionally biased region" description="Basic and acidic residues" evidence="1">
    <location>
        <begin position="25"/>
        <end position="57"/>
    </location>
</feature>
<evidence type="ECO:0000256" key="2">
    <source>
        <dbReference type="SAM" id="SignalP"/>
    </source>
</evidence>